<sequence length="273" mass="29355">MKGGVRIGIQDIVVCENLAFNLLSVWKLEEKDERNLHLQQLCVKSAFLKSPLKVPVFMKLLEGLQCNEVKVHFLSILNLMINEPDLANLDYHSLACPGTVGSCSLEGPGVVGSCSLEGPGVVCSCSLEGPGVVSSCSLEGSGVVGSCSLEGLGVVGSCSLKGPWMVGSCRHEGPGSIDDDFKLFDEMVKTQLMGRILPLSIEFLVATQRTRNLSGNLVAYIHTTGPLYRLGDREGIVSVCEKGGEAGFLLAREIYTRFESTFFRDSFLAACTL</sequence>
<organism evidence="1 2">
    <name type="scientific">Timema podura</name>
    <name type="common">Walking stick</name>
    <dbReference type="NCBI Taxonomy" id="61482"/>
    <lineage>
        <taxon>Eukaryota</taxon>
        <taxon>Metazoa</taxon>
        <taxon>Ecdysozoa</taxon>
        <taxon>Arthropoda</taxon>
        <taxon>Hexapoda</taxon>
        <taxon>Insecta</taxon>
        <taxon>Pterygota</taxon>
        <taxon>Neoptera</taxon>
        <taxon>Polyneoptera</taxon>
        <taxon>Phasmatodea</taxon>
        <taxon>Timematodea</taxon>
        <taxon>Timematoidea</taxon>
        <taxon>Timematidae</taxon>
        <taxon>Timema</taxon>
    </lineage>
</organism>
<dbReference type="EMBL" id="CAJPIN010001555">
    <property type="protein sequence ID" value="CAG2054632.1"/>
    <property type="molecule type" value="Genomic_DNA"/>
</dbReference>
<dbReference type="Proteomes" id="UP001153148">
    <property type="component" value="Unassembled WGS sequence"/>
</dbReference>
<reference evidence="1" key="1">
    <citation type="submission" date="2021-03" db="EMBL/GenBank/DDBJ databases">
        <authorList>
            <person name="Tran Van P."/>
        </authorList>
    </citation>
    <scope>NUCLEOTIDE SEQUENCE</scope>
</reference>
<evidence type="ECO:0000313" key="1">
    <source>
        <dbReference type="EMBL" id="CAG2054632.1"/>
    </source>
</evidence>
<accession>A0ABN7NMR0</accession>
<name>A0ABN7NMR0_TIMPD</name>
<comment type="caution">
    <text evidence="1">The sequence shown here is derived from an EMBL/GenBank/DDBJ whole genome shotgun (WGS) entry which is preliminary data.</text>
</comment>
<proteinExistence type="predicted"/>
<protein>
    <submittedName>
        <fullName evidence="1">Uncharacterized protein</fullName>
    </submittedName>
</protein>
<evidence type="ECO:0000313" key="2">
    <source>
        <dbReference type="Proteomes" id="UP001153148"/>
    </source>
</evidence>
<gene>
    <name evidence="1" type="ORF">TPAB3V08_LOCUS1653</name>
</gene>
<keyword evidence="2" id="KW-1185">Reference proteome</keyword>
<feature type="non-terminal residue" evidence="1">
    <location>
        <position position="273"/>
    </location>
</feature>